<evidence type="ECO:0000256" key="7">
    <source>
        <dbReference type="HAMAP-Rule" id="MF_01331"/>
    </source>
</evidence>
<keyword evidence="2 7" id="KW-0699">rRNA-binding</keyword>
<keyword evidence="3 7" id="KW-0694">RNA-binding</keyword>
<evidence type="ECO:0000256" key="9">
    <source>
        <dbReference type="RuleBase" id="RU004006"/>
    </source>
</evidence>
<dbReference type="HAMAP" id="MF_01331_B">
    <property type="entry name" value="Ribosomal_uL22_B"/>
    <property type="match status" value="1"/>
</dbReference>
<name>A0A523QFR9_UNCAE</name>
<accession>A0A523QFR9</accession>
<comment type="function">
    <text evidence="7">The globular domain of the protein is located near the polypeptide exit tunnel on the outside of the subunit, while an extended beta-hairpin is found that lines the wall of the exit tunnel in the center of the 70S ribosome.</text>
</comment>
<evidence type="ECO:0000256" key="1">
    <source>
        <dbReference type="ARBA" id="ARBA00009451"/>
    </source>
</evidence>
<dbReference type="EMBL" id="SOKU01000341">
    <property type="protein sequence ID" value="TES84260.1"/>
    <property type="molecule type" value="Genomic_DNA"/>
</dbReference>
<dbReference type="InterPro" id="IPR005727">
    <property type="entry name" value="Ribosomal_uL22_bac/chlpt-type"/>
</dbReference>
<evidence type="ECO:0000256" key="2">
    <source>
        <dbReference type="ARBA" id="ARBA00022730"/>
    </source>
</evidence>
<dbReference type="Proteomes" id="UP000320781">
    <property type="component" value="Unassembled WGS sequence"/>
</dbReference>
<dbReference type="PANTHER" id="PTHR13501">
    <property type="entry name" value="CHLOROPLAST 50S RIBOSOMAL PROTEIN L22-RELATED"/>
    <property type="match status" value="1"/>
</dbReference>
<reference evidence="11 12" key="1">
    <citation type="submission" date="2019-03" db="EMBL/GenBank/DDBJ databases">
        <title>Metabolic potential of uncultured bacteria and archaea associated with petroleum seepage in deep-sea sediments.</title>
        <authorList>
            <person name="Dong X."/>
            <person name="Hubert C."/>
        </authorList>
    </citation>
    <scope>NUCLEOTIDE SEQUENCE [LARGE SCALE GENOMIC DNA]</scope>
    <source>
        <strain evidence="11">E44_bin92</strain>
    </source>
</reference>
<comment type="caution">
    <text evidence="11">The sequence shown here is derived from an EMBL/GenBank/DDBJ whole genome shotgun (WGS) entry which is preliminary data.</text>
</comment>
<dbReference type="InterPro" id="IPR036394">
    <property type="entry name" value="Ribosomal_uL22_sf"/>
</dbReference>
<protein>
    <recommendedName>
        <fullName evidence="6 7">Large ribosomal subunit protein uL22</fullName>
    </recommendedName>
</protein>
<dbReference type="GO" id="GO:0006412">
    <property type="term" value="P:translation"/>
    <property type="evidence" value="ECO:0007669"/>
    <property type="project" value="UniProtKB-UniRule"/>
</dbReference>
<evidence type="ECO:0000313" key="11">
    <source>
        <dbReference type="EMBL" id="TES84260.1"/>
    </source>
</evidence>
<proteinExistence type="inferred from homology"/>
<evidence type="ECO:0000256" key="8">
    <source>
        <dbReference type="RuleBase" id="RU004005"/>
    </source>
</evidence>
<dbReference type="CDD" id="cd00336">
    <property type="entry name" value="Ribosomal_L22"/>
    <property type="match status" value="1"/>
</dbReference>
<organism evidence="11 12">
    <name type="scientific">Aerophobetes bacterium</name>
    <dbReference type="NCBI Taxonomy" id="2030807"/>
    <lineage>
        <taxon>Bacteria</taxon>
        <taxon>Candidatus Aerophobota</taxon>
    </lineage>
</organism>
<keyword evidence="5 7" id="KW-0687">Ribonucleoprotein</keyword>
<sequence length="110" mass="12283">MEVKAAVKYVRMSPSKVRSAVGLIKGRQVDEAIEILNFMEKRSAKEVGKVLKSALSNAKNNFDLKAESLYVKEAVVGKGPSYKRVKPRARGRADLIKRRTSHISVILESR</sequence>
<evidence type="ECO:0000256" key="6">
    <source>
        <dbReference type="ARBA" id="ARBA00035207"/>
    </source>
</evidence>
<evidence type="ECO:0000256" key="4">
    <source>
        <dbReference type="ARBA" id="ARBA00022980"/>
    </source>
</evidence>
<dbReference type="PROSITE" id="PS00464">
    <property type="entry name" value="RIBOSOMAL_L22"/>
    <property type="match status" value="1"/>
</dbReference>
<keyword evidence="4 7" id="KW-0689">Ribosomal protein</keyword>
<dbReference type="GO" id="GO:0019843">
    <property type="term" value="F:rRNA binding"/>
    <property type="evidence" value="ECO:0007669"/>
    <property type="project" value="UniProtKB-UniRule"/>
</dbReference>
<dbReference type="AlphaFoldDB" id="A0A523QFR9"/>
<gene>
    <name evidence="7" type="primary">rplV</name>
    <name evidence="11" type="ORF">E3J95_07020</name>
</gene>
<dbReference type="InterPro" id="IPR047867">
    <property type="entry name" value="Ribosomal_uL22_bac/org-type"/>
</dbReference>
<evidence type="ECO:0000256" key="5">
    <source>
        <dbReference type="ARBA" id="ARBA00023274"/>
    </source>
</evidence>
<evidence type="ECO:0000313" key="12">
    <source>
        <dbReference type="Proteomes" id="UP000320781"/>
    </source>
</evidence>
<dbReference type="InterPro" id="IPR018260">
    <property type="entry name" value="Ribosomal_uL22_CS"/>
</dbReference>
<dbReference type="GO" id="GO:0022625">
    <property type="term" value="C:cytosolic large ribosomal subunit"/>
    <property type="evidence" value="ECO:0007669"/>
    <property type="project" value="TreeGrafter"/>
</dbReference>
<dbReference type="PANTHER" id="PTHR13501:SF8">
    <property type="entry name" value="LARGE RIBOSOMAL SUBUNIT PROTEIN UL22M"/>
    <property type="match status" value="1"/>
</dbReference>
<evidence type="ECO:0000256" key="3">
    <source>
        <dbReference type="ARBA" id="ARBA00022884"/>
    </source>
</evidence>
<evidence type="ECO:0000256" key="10">
    <source>
        <dbReference type="RuleBase" id="RU004008"/>
    </source>
</evidence>
<dbReference type="InterPro" id="IPR001063">
    <property type="entry name" value="Ribosomal_uL22"/>
</dbReference>
<dbReference type="NCBIfam" id="TIGR01044">
    <property type="entry name" value="rplV_bact"/>
    <property type="match status" value="1"/>
</dbReference>
<comment type="subunit">
    <text evidence="7 9">Part of the 50S ribosomal subunit.</text>
</comment>
<dbReference type="Pfam" id="PF00237">
    <property type="entry name" value="Ribosomal_L22"/>
    <property type="match status" value="1"/>
</dbReference>
<dbReference type="GO" id="GO:0003735">
    <property type="term" value="F:structural constituent of ribosome"/>
    <property type="evidence" value="ECO:0007669"/>
    <property type="project" value="InterPro"/>
</dbReference>
<dbReference type="Gene3D" id="3.90.470.10">
    <property type="entry name" value="Ribosomal protein L22/L17"/>
    <property type="match status" value="1"/>
</dbReference>
<dbReference type="SUPFAM" id="SSF54843">
    <property type="entry name" value="Ribosomal protein L22"/>
    <property type="match status" value="1"/>
</dbReference>
<comment type="similarity">
    <text evidence="1 7 8">Belongs to the universal ribosomal protein uL22 family.</text>
</comment>
<comment type="function">
    <text evidence="7 10">This protein binds specifically to 23S rRNA; its binding is stimulated by other ribosomal proteins, e.g., L4, L17, and L20. It is important during the early stages of 50S assembly. It makes multiple contacts with different domains of the 23S rRNA in the assembled 50S subunit and ribosome.</text>
</comment>